<accession>A0A803LWF4</accession>
<feature type="coiled-coil region" evidence="1">
    <location>
        <begin position="81"/>
        <end position="168"/>
    </location>
</feature>
<evidence type="ECO:0000313" key="3">
    <source>
        <dbReference type="EnsemblPlants" id="AUR62019805-RA:cds"/>
    </source>
</evidence>
<evidence type="ECO:0000256" key="1">
    <source>
        <dbReference type="SAM" id="Coils"/>
    </source>
</evidence>
<reference evidence="3" key="1">
    <citation type="journal article" date="2017" name="Nature">
        <title>The genome of Chenopodium quinoa.</title>
        <authorList>
            <person name="Jarvis D.E."/>
            <person name="Ho Y.S."/>
            <person name="Lightfoot D.J."/>
            <person name="Schmoeckel S.M."/>
            <person name="Li B."/>
            <person name="Borm T.J.A."/>
            <person name="Ohyanagi H."/>
            <person name="Mineta K."/>
            <person name="Michell C.T."/>
            <person name="Saber N."/>
            <person name="Kharbatia N.M."/>
            <person name="Rupper R.R."/>
            <person name="Sharp A.R."/>
            <person name="Dally N."/>
            <person name="Boughton B.A."/>
            <person name="Woo Y.H."/>
            <person name="Gao G."/>
            <person name="Schijlen E.G.W.M."/>
            <person name="Guo X."/>
            <person name="Momin A.A."/>
            <person name="Negrao S."/>
            <person name="Al-Babili S."/>
            <person name="Gehring C."/>
            <person name="Roessner U."/>
            <person name="Jung C."/>
            <person name="Murphy K."/>
            <person name="Arold S.T."/>
            <person name="Gojobori T."/>
            <person name="van der Linden C.G."/>
            <person name="van Loo E.N."/>
            <person name="Jellen E.N."/>
            <person name="Maughan P.J."/>
            <person name="Tester M."/>
        </authorList>
    </citation>
    <scope>NUCLEOTIDE SEQUENCE [LARGE SCALE GENOMIC DNA]</scope>
    <source>
        <strain evidence="3">cv. PI 614886</strain>
    </source>
</reference>
<dbReference type="Proteomes" id="UP000596660">
    <property type="component" value="Unplaced"/>
</dbReference>
<keyword evidence="1" id="KW-0175">Coiled coil</keyword>
<protein>
    <submittedName>
        <fullName evidence="3">Uncharacterized protein</fullName>
    </submittedName>
</protein>
<evidence type="ECO:0000313" key="4">
    <source>
        <dbReference type="Proteomes" id="UP000596660"/>
    </source>
</evidence>
<dbReference type="AlphaFoldDB" id="A0A803LWF4"/>
<proteinExistence type="predicted"/>
<feature type="region of interest" description="Disordered" evidence="2">
    <location>
        <begin position="301"/>
        <end position="327"/>
    </location>
</feature>
<keyword evidence="4" id="KW-1185">Reference proteome</keyword>
<feature type="region of interest" description="Disordered" evidence="2">
    <location>
        <begin position="211"/>
        <end position="244"/>
    </location>
</feature>
<evidence type="ECO:0000256" key="2">
    <source>
        <dbReference type="SAM" id="MobiDB-lite"/>
    </source>
</evidence>
<sequence length="354" mass="39641">MEFSISAIIDSIKESLSEYDYERTKSHLGFIESSFKSQKAELALKLNNSLKDCSILTKELEHYKKDHGELLLANSESSNVLNRSKTIIAEAEHEVQRLNNEVGMLKKQNMHLSEENGCLEGKTTKLGEELRGCKVQCEGLKEKVVKLEEREKEKNSRFEMEKARLERRLCSVMTAANERFRSFEKRVSALERVVADDDSDSGSQLIDTVLQDQEQEQESREVPHTEEKIAASMPSCPSPKAIRLTDIPGQSESYESDTRPAGHVDTETVAETLDAEENLASAMPCIHKSQSASPTVVDLTCSDDDDGELPSPKGTKRKLSSAVVSTKEEDGGSSIKYRLKQCEQKIEVITLFTF</sequence>
<feature type="compositionally biased region" description="Basic and acidic residues" evidence="2">
    <location>
        <begin position="217"/>
        <end position="229"/>
    </location>
</feature>
<dbReference type="EnsemblPlants" id="AUR62019805-RA">
    <property type="protein sequence ID" value="AUR62019805-RA:cds"/>
    <property type="gene ID" value="AUR62019805"/>
</dbReference>
<organism evidence="3 4">
    <name type="scientific">Chenopodium quinoa</name>
    <name type="common">Quinoa</name>
    <dbReference type="NCBI Taxonomy" id="63459"/>
    <lineage>
        <taxon>Eukaryota</taxon>
        <taxon>Viridiplantae</taxon>
        <taxon>Streptophyta</taxon>
        <taxon>Embryophyta</taxon>
        <taxon>Tracheophyta</taxon>
        <taxon>Spermatophyta</taxon>
        <taxon>Magnoliopsida</taxon>
        <taxon>eudicotyledons</taxon>
        <taxon>Gunneridae</taxon>
        <taxon>Pentapetalae</taxon>
        <taxon>Caryophyllales</taxon>
        <taxon>Chenopodiaceae</taxon>
        <taxon>Chenopodioideae</taxon>
        <taxon>Atripliceae</taxon>
        <taxon>Chenopodium</taxon>
    </lineage>
</organism>
<name>A0A803LWF4_CHEQI</name>
<dbReference type="Gramene" id="AUR62019805-RA">
    <property type="protein sequence ID" value="AUR62019805-RA:cds"/>
    <property type="gene ID" value="AUR62019805"/>
</dbReference>
<reference evidence="3" key="2">
    <citation type="submission" date="2021-03" db="UniProtKB">
        <authorList>
            <consortium name="EnsemblPlants"/>
        </authorList>
    </citation>
    <scope>IDENTIFICATION</scope>
</reference>